<dbReference type="PANTHER" id="PTHR43861">
    <property type="entry name" value="TRANS-ACONITATE 2-METHYLTRANSFERASE-RELATED"/>
    <property type="match status" value="1"/>
</dbReference>
<accession>A0A9X0U3D3</accession>
<organism evidence="3 4">
    <name type="scientific">Tunturiibacter gelidiferens</name>
    <dbReference type="NCBI Taxonomy" id="3069689"/>
    <lineage>
        <taxon>Bacteria</taxon>
        <taxon>Pseudomonadati</taxon>
        <taxon>Acidobacteriota</taxon>
        <taxon>Terriglobia</taxon>
        <taxon>Terriglobales</taxon>
        <taxon>Acidobacteriaceae</taxon>
        <taxon>Tunturiibacter</taxon>
    </lineage>
</organism>
<keyword evidence="1" id="KW-0808">Transferase</keyword>
<dbReference type="InterPro" id="IPR041698">
    <property type="entry name" value="Methyltransf_25"/>
</dbReference>
<dbReference type="Proteomes" id="UP000535182">
    <property type="component" value="Unassembled WGS sequence"/>
</dbReference>
<reference evidence="3 4" key="1">
    <citation type="submission" date="2020-08" db="EMBL/GenBank/DDBJ databases">
        <title>Genomic Encyclopedia of Type Strains, Phase IV (KMG-V): Genome sequencing to study the core and pangenomes of soil and plant-associated prokaryotes.</title>
        <authorList>
            <person name="Whitman W."/>
        </authorList>
    </citation>
    <scope>NUCLEOTIDE SEQUENCE [LARGE SCALE GENOMIC DNA]</scope>
    <source>
        <strain evidence="3 4">X5P2</strain>
    </source>
</reference>
<keyword evidence="3" id="KW-0830">Ubiquinone</keyword>
<dbReference type="EMBL" id="JACHEB010000003">
    <property type="protein sequence ID" value="MBB5328209.1"/>
    <property type="molecule type" value="Genomic_DNA"/>
</dbReference>
<dbReference type="Pfam" id="PF13649">
    <property type="entry name" value="Methyltransf_25"/>
    <property type="match status" value="1"/>
</dbReference>
<evidence type="ECO:0000313" key="4">
    <source>
        <dbReference type="Proteomes" id="UP000535182"/>
    </source>
</evidence>
<dbReference type="Gene3D" id="3.40.50.150">
    <property type="entry name" value="Vaccinia Virus protein VP39"/>
    <property type="match status" value="1"/>
</dbReference>
<evidence type="ECO:0000313" key="3">
    <source>
        <dbReference type="EMBL" id="MBB5328209.1"/>
    </source>
</evidence>
<gene>
    <name evidence="3" type="ORF">HDF14_001815</name>
</gene>
<protein>
    <submittedName>
        <fullName evidence="3">Ubiquinone/menaquinone biosynthesis C-methylase UbiE</fullName>
    </submittedName>
</protein>
<dbReference type="SUPFAM" id="SSF53335">
    <property type="entry name" value="S-adenosyl-L-methionine-dependent methyltransferases"/>
    <property type="match status" value="1"/>
</dbReference>
<proteinExistence type="predicted"/>
<keyword evidence="4" id="KW-1185">Reference proteome</keyword>
<evidence type="ECO:0000259" key="2">
    <source>
        <dbReference type="Pfam" id="PF13649"/>
    </source>
</evidence>
<dbReference type="InterPro" id="IPR029063">
    <property type="entry name" value="SAM-dependent_MTases_sf"/>
</dbReference>
<evidence type="ECO:0000256" key="1">
    <source>
        <dbReference type="ARBA" id="ARBA00022679"/>
    </source>
</evidence>
<dbReference type="AlphaFoldDB" id="A0A9X0U3D3"/>
<comment type="caution">
    <text evidence="3">The sequence shown here is derived from an EMBL/GenBank/DDBJ whole genome shotgun (WGS) entry which is preliminary data.</text>
</comment>
<dbReference type="GO" id="GO:0016740">
    <property type="term" value="F:transferase activity"/>
    <property type="evidence" value="ECO:0007669"/>
    <property type="project" value="UniProtKB-KW"/>
</dbReference>
<dbReference type="CDD" id="cd02440">
    <property type="entry name" value="AdoMet_MTases"/>
    <property type="match status" value="1"/>
</dbReference>
<name>A0A9X0U3D3_9BACT</name>
<dbReference type="RefSeq" id="WP_183975470.1">
    <property type="nucleotide sequence ID" value="NZ_JACHEB010000003.1"/>
</dbReference>
<sequence length="252" mass="28980">MSGKARLKSNAEWQQWGKDDPLWAVSSWSNKRKGEQLPWTDEEFYALGESDFKDLFHHWQHYGVNLESCLEIGCGAGRLTRQLADAFHHVYAVDVSEDMIAYARKSVGANVEFSAIDGMHLPQLDCSVEAVFSAFVLQHLDDVEIGFSYFREFHRVLATGGTLMIQLPLYHFPYRSKTMRALTQTMHSLTRRLGNIRADRKRRAGIKIMRMTSYPVQPLYDFLTSIGFKDIQFRSFPVRSNGDLHSFVFATK</sequence>
<feature type="domain" description="Methyltransferase" evidence="2">
    <location>
        <begin position="70"/>
        <end position="161"/>
    </location>
</feature>